<name>A0A499ULS7_9ACTN</name>
<accession>A0A499ULS7</accession>
<gene>
    <name evidence="2" type="ORF">SSPO_040980</name>
</gene>
<dbReference type="Proteomes" id="UP000463951">
    <property type="component" value="Chromosome"/>
</dbReference>
<keyword evidence="1" id="KW-0472">Membrane</keyword>
<evidence type="ECO:0000313" key="2">
    <source>
        <dbReference type="EMBL" id="BBJ41380.1"/>
    </source>
</evidence>
<feature type="transmembrane region" description="Helical" evidence="1">
    <location>
        <begin position="114"/>
        <end position="135"/>
    </location>
</feature>
<evidence type="ECO:0000256" key="1">
    <source>
        <dbReference type="SAM" id="Phobius"/>
    </source>
</evidence>
<sequence length="136" mass="14626">MGKAKNGKFGGLGRWWGVLTFALLIAAWVNSVAGPAIVLTLSIATLLWCAFQAPVPCKAPIRGRDDGCRNNAYGLMLGCRQVRQHTWANLRLLFLRRQVREFCKGLFSDGPHTVATLAGIGSFLSGLLAFVPGLAA</sequence>
<protein>
    <submittedName>
        <fullName evidence="2">Uncharacterized protein</fullName>
    </submittedName>
</protein>
<keyword evidence="1" id="KW-0812">Transmembrane</keyword>
<dbReference type="AlphaFoldDB" id="A0A499ULS7"/>
<evidence type="ECO:0000313" key="3">
    <source>
        <dbReference type="Proteomes" id="UP000463951"/>
    </source>
</evidence>
<dbReference type="EMBL" id="AP019620">
    <property type="protein sequence ID" value="BBJ41380.1"/>
    <property type="molecule type" value="Genomic_DNA"/>
</dbReference>
<keyword evidence="1" id="KW-1133">Transmembrane helix</keyword>
<reference evidence="2 3" key="1">
    <citation type="journal article" date="2020" name="Int. J. Syst. Evol. Microbiol.">
        <title>Reclassification of Streptomyces castelarensis and Streptomyces sporoclivatus as later heterotypic synonyms of Streptomyces antimycoticus.</title>
        <authorList>
            <person name="Komaki H."/>
            <person name="Tamura T."/>
        </authorList>
    </citation>
    <scope>NUCLEOTIDE SEQUENCE [LARGE SCALE GENOMIC DNA]</scope>
    <source>
        <strain evidence="2 3">NBRC 100767</strain>
    </source>
</reference>
<proteinExistence type="predicted"/>
<organism evidence="2 3">
    <name type="scientific">Streptomyces antimycoticus</name>
    <dbReference type="NCBI Taxonomy" id="68175"/>
    <lineage>
        <taxon>Bacteria</taxon>
        <taxon>Bacillati</taxon>
        <taxon>Actinomycetota</taxon>
        <taxon>Actinomycetes</taxon>
        <taxon>Kitasatosporales</taxon>
        <taxon>Streptomycetaceae</taxon>
        <taxon>Streptomyces</taxon>
        <taxon>Streptomyces violaceusniger group</taxon>
    </lineage>
</organism>